<dbReference type="Gene3D" id="3.40.50.720">
    <property type="entry name" value="NAD(P)-binding Rossmann-like Domain"/>
    <property type="match status" value="1"/>
</dbReference>
<proteinExistence type="inferred from homology"/>
<name>A0A076EIR9_RHOOP</name>
<evidence type="ECO:0000259" key="3">
    <source>
        <dbReference type="SMART" id="SM00822"/>
    </source>
</evidence>
<dbReference type="SUPFAM" id="SSF51735">
    <property type="entry name" value="NAD(P)-binding Rossmann-fold domains"/>
    <property type="match status" value="1"/>
</dbReference>
<protein>
    <recommendedName>
        <fullName evidence="3">Ketoreductase domain-containing protein</fullName>
    </recommendedName>
</protein>
<dbReference type="CDD" id="cd05233">
    <property type="entry name" value="SDR_c"/>
    <property type="match status" value="1"/>
</dbReference>
<evidence type="ECO:0000313" key="4">
    <source>
        <dbReference type="EMBL" id="AII03379.1"/>
    </source>
</evidence>
<dbReference type="SMART" id="SM00822">
    <property type="entry name" value="PKS_KR"/>
    <property type="match status" value="1"/>
</dbReference>
<dbReference type="PANTHER" id="PTHR43477">
    <property type="entry name" value="DIHYDROANTICAPSIN 7-DEHYDROGENASE"/>
    <property type="match status" value="1"/>
</dbReference>
<sequence>MLNTNLSGSTVVITGGAAGIGLATAELAAQRGATVVLTDRSEATLEAAVEKIGPNADYRVLDVTDTTAVEDVMASVGTIDHLFTCASGITVAPFTEITEEQMRDFFEVKWWGQYRSVKAALPHIPKETGSITLVSGYLYRKVDPGYSAFAAVNGAVEATVKSLAIELAPLRVNALAPGPVDTHKRRMSDAEHRSYREQVAASLPIGRPGEVEELAGAALFLMENTFTTGITLDVDGGKR</sequence>
<dbReference type="EMBL" id="CP008947">
    <property type="protein sequence ID" value="AII03379.1"/>
    <property type="molecule type" value="Genomic_DNA"/>
</dbReference>
<dbReference type="GO" id="GO:0016491">
    <property type="term" value="F:oxidoreductase activity"/>
    <property type="evidence" value="ECO:0007669"/>
    <property type="project" value="UniProtKB-KW"/>
</dbReference>
<dbReference type="PANTHER" id="PTHR43477:SF1">
    <property type="entry name" value="DIHYDROANTICAPSIN 7-DEHYDROGENASE"/>
    <property type="match status" value="1"/>
</dbReference>
<dbReference type="Pfam" id="PF13561">
    <property type="entry name" value="adh_short_C2"/>
    <property type="match status" value="1"/>
</dbReference>
<feature type="domain" description="Ketoreductase" evidence="3">
    <location>
        <begin position="9"/>
        <end position="183"/>
    </location>
</feature>
<dbReference type="InterPro" id="IPR051122">
    <property type="entry name" value="SDR_DHRS6-like"/>
</dbReference>
<dbReference type="PRINTS" id="PR00081">
    <property type="entry name" value="GDHRDH"/>
</dbReference>
<comment type="similarity">
    <text evidence="1">Belongs to the short-chain dehydrogenases/reductases (SDR) family.</text>
</comment>
<dbReference type="AlphaFoldDB" id="A0A076EIR9"/>
<evidence type="ECO:0000256" key="2">
    <source>
        <dbReference type="ARBA" id="ARBA00023002"/>
    </source>
</evidence>
<accession>A0A076EIR9</accession>
<evidence type="ECO:0000313" key="5">
    <source>
        <dbReference type="Proteomes" id="UP000028488"/>
    </source>
</evidence>
<dbReference type="eggNOG" id="COG1028">
    <property type="taxonomic scope" value="Bacteria"/>
</dbReference>
<dbReference type="RefSeq" id="WP_037240156.1">
    <property type="nucleotide sequence ID" value="NZ_CP008947.1"/>
</dbReference>
<dbReference type="InterPro" id="IPR057326">
    <property type="entry name" value="KR_dom"/>
</dbReference>
<keyword evidence="2" id="KW-0560">Oxidoreductase</keyword>
<gene>
    <name evidence="4" type="ORF">EP51_01490</name>
</gene>
<dbReference type="Proteomes" id="UP000028488">
    <property type="component" value="Chromosome"/>
</dbReference>
<organism evidence="4 5">
    <name type="scientific">Rhodococcus opacus</name>
    <name type="common">Nocardia opaca</name>
    <dbReference type="NCBI Taxonomy" id="37919"/>
    <lineage>
        <taxon>Bacteria</taxon>
        <taxon>Bacillati</taxon>
        <taxon>Actinomycetota</taxon>
        <taxon>Actinomycetes</taxon>
        <taxon>Mycobacteriales</taxon>
        <taxon>Nocardiaceae</taxon>
        <taxon>Rhodococcus</taxon>
    </lineage>
</organism>
<dbReference type="InterPro" id="IPR002347">
    <property type="entry name" value="SDR_fam"/>
</dbReference>
<evidence type="ECO:0000256" key="1">
    <source>
        <dbReference type="ARBA" id="ARBA00006484"/>
    </source>
</evidence>
<reference evidence="4 5" key="1">
    <citation type="submission" date="2014-07" db="EMBL/GenBank/DDBJ databases">
        <title>Genome Sequence of Rhodococcus opacus Strain R7, a Biodegrader of Mono- and Polycyclic Aromatic Hydrocarbons.</title>
        <authorList>
            <person name="Di Gennaro P."/>
            <person name="Zampolli J."/>
            <person name="Presti I."/>
            <person name="Cappelletti M."/>
            <person name="D'Ursi P."/>
            <person name="Orro A."/>
            <person name="Mezzelani A."/>
            <person name="Milanesi L."/>
        </authorList>
    </citation>
    <scope>NUCLEOTIDE SEQUENCE [LARGE SCALE GENOMIC DNA]</scope>
    <source>
        <strain evidence="4 5">R7</strain>
    </source>
</reference>
<dbReference type="InterPro" id="IPR036291">
    <property type="entry name" value="NAD(P)-bd_dom_sf"/>
</dbReference>